<feature type="transmembrane region" description="Helical" evidence="8">
    <location>
        <begin position="347"/>
        <end position="367"/>
    </location>
</feature>
<keyword evidence="4" id="KW-0256">Endoplasmic reticulum</keyword>
<evidence type="ECO:0000313" key="10">
    <source>
        <dbReference type="EMBL" id="KAK7791612.1"/>
    </source>
</evidence>
<feature type="transmembrane region" description="Helical" evidence="8">
    <location>
        <begin position="154"/>
        <end position="171"/>
    </location>
</feature>
<feature type="transmembrane region" description="Helical" evidence="8">
    <location>
        <begin position="280"/>
        <end position="297"/>
    </location>
</feature>
<feature type="transmembrane region" description="Helical" evidence="8">
    <location>
        <begin position="219"/>
        <end position="242"/>
    </location>
</feature>
<comment type="subcellular location">
    <subcellularLocation>
        <location evidence="1">Endoplasmic reticulum membrane</location>
        <topology evidence="1">Multi-pass membrane protein</topology>
    </subcellularLocation>
</comment>
<keyword evidence="11" id="KW-1185">Reference proteome</keyword>
<evidence type="ECO:0000256" key="2">
    <source>
        <dbReference type="ARBA" id="ARBA00022692"/>
    </source>
</evidence>
<evidence type="ECO:0000256" key="7">
    <source>
        <dbReference type="ARBA" id="ARBA00038324"/>
    </source>
</evidence>
<reference evidence="10 11" key="1">
    <citation type="submission" date="2024-03" db="EMBL/GenBank/DDBJ databases">
        <title>The genome assembly and annotation of the cricket Gryllus longicercus Weissman &amp; Gray.</title>
        <authorList>
            <person name="Szrajer S."/>
            <person name="Gray D."/>
            <person name="Ylla G."/>
        </authorList>
    </citation>
    <scope>NUCLEOTIDE SEQUENCE [LARGE SCALE GENOMIC DNA]</scope>
    <source>
        <strain evidence="10">DAG 2021-001</strain>
        <tissue evidence="10">Whole body minus gut</tissue>
    </source>
</reference>
<evidence type="ECO:0000256" key="8">
    <source>
        <dbReference type="SAM" id="Phobius"/>
    </source>
</evidence>
<dbReference type="GO" id="GO:0005789">
    <property type="term" value="C:endoplasmic reticulum membrane"/>
    <property type="evidence" value="ECO:0007669"/>
    <property type="project" value="UniProtKB-SubCell"/>
</dbReference>
<keyword evidence="2 8" id="KW-0812">Transmembrane</keyword>
<keyword evidence="3" id="KW-0378">Hydrolase</keyword>
<protein>
    <recommendedName>
        <fullName evidence="9">Phosphatidic acid phosphatase type 2/haloperoxidase domain-containing protein</fullName>
    </recommendedName>
</protein>
<gene>
    <name evidence="10" type="ORF">R5R35_014684</name>
</gene>
<evidence type="ECO:0000256" key="3">
    <source>
        <dbReference type="ARBA" id="ARBA00022801"/>
    </source>
</evidence>
<comment type="caution">
    <text evidence="10">The sequence shown here is derived from an EMBL/GenBank/DDBJ whole genome shotgun (WGS) entry which is preliminary data.</text>
</comment>
<dbReference type="Proteomes" id="UP001378592">
    <property type="component" value="Unassembled WGS sequence"/>
</dbReference>
<feature type="transmembrane region" description="Helical" evidence="8">
    <location>
        <begin position="192"/>
        <end position="213"/>
    </location>
</feature>
<evidence type="ECO:0000259" key="9">
    <source>
        <dbReference type="SMART" id="SM00014"/>
    </source>
</evidence>
<evidence type="ECO:0000256" key="1">
    <source>
        <dbReference type="ARBA" id="ARBA00004477"/>
    </source>
</evidence>
<accession>A0AAN9V6W3</accession>
<feature type="domain" description="Phosphatidic acid phosphatase type 2/haloperoxidase" evidence="9">
    <location>
        <begin position="154"/>
        <end position="265"/>
    </location>
</feature>
<dbReference type="SUPFAM" id="SSF48317">
    <property type="entry name" value="Acid phosphatase/Vanadium-dependent haloperoxidase"/>
    <property type="match status" value="1"/>
</dbReference>
<dbReference type="Gene3D" id="1.20.144.10">
    <property type="entry name" value="Phosphatidic acid phosphatase type 2/haloperoxidase"/>
    <property type="match status" value="1"/>
</dbReference>
<dbReference type="EMBL" id="JAZDUA010000516">
    <property type="protein sequence ID" value="KAK7791612.1"/>
    <property type="molecule type" value="Genomic_DNA"/>
</dbReference>
<keyword evidence="6 8" id="KW-0472">Membrane</keyword>
<dbReference type="PANTHER" id="PTHR14969:SF28">
    <property type="entry name" value="DIHYDROSPHINGOSINE 1-PHOSPHATE PHOSPHATASE LCB3-RELATED"/>
    <property type="match status" value="1"/>
</dbReference>
<dbReference type="GO" id="GO:0042392">
    <property type="term" value="F:sphingosine-1-phosphate phosphatase activity"/>
    <property type="evidence" value="ECO:0007669"/>
    <property type="project" value="TreeGrafter"/>
</dbReference>
<dbReference type="InterPro" id="IPR000326">
    <property type="entry name" value="PAP2/HPO"/>
</dbReference>
<dbReference type="InterPro" id="IPR036938">
    <property type="entry name" value="PAP2/HPO_sf"/>
</dbReference>
<evidence type="ECO:0000256" key="5">
    <source>
        <dbReference type="ARBA" id="ARBA00022989"/>
    </source>
</evidence>
<dbReference type="SMART" id="SM00014">
    <property type="entry name" value="acidPPc"/>
    <property type="match status" value="1"/>
</dbReference>
<organism evidence="10 11">
    <name type="scientific">Gryllus longicercus</name>
    <dbReference type="NCBI Taxonomy" id="2509291"/>
    <lineage>
        <taxon>Eukaryota</taxon>
        <taxon>Metazoa</taxon>
        <taxon>Ecdysozoa</taxon>
        <taxon>Arthropoda</taxon>
        <taxon>Hexapoda</taxon>
        <taxon>Insecta</taxon>
        <taxon>Pterygota</taxon>
        <taxon>Neoptera</taxon>
        <taxon>Polyneoptera</taxon>
        <taxon>Orthoptera</taxon>
        <taxon>Ensifera</taxon>
        <taxon>Gryllidea</taxon>
        <taxon>Grylloidea</taxon>
        <taxon>Gryllidae</taxon>
        <taxon>Gryllinae</taxon>
        <taxon>Gryllus</taxon>
    </lineage>
</organism>
<evidence type="ECO:0000256" key="6">
    <source>
        <dbReference type="ARBA" id="ARBA00023136"/>
    </source>
</evidence>
<dbReference type="AlphaFoldDB" id="A0AAN9V6W3"/>
<evidence type="ECO:0000313" key="11">
    <source>
        <dbReference type="Proteomes" id="UP001378592"/>
    </source>
</evidence>
<dbReference type="Pfam" id="PF01569">
    <property type="entry name" value="PAP2"/>
    <property type="match status" value="1"/>
</dbReference>
<dbReference type="PANTHER" id="PTHR14969">
    <property type="entry name" value="SPHINGOSINE-1-PHOSPHATE PHOSPHOHYDROLASE"/>
    <property type="match status" value="1"/>
</dbReference>
<feature type="transmembrane region" description="Helical" evidence="8">
    <location>
        <begin position="247"/>
        <end position="268"/>
    </location>
</feature>
<sequence length="444" mass="50726">MMWEVIEYLKDPHLVALVQEYYGVKVTTEPLNCRGYSKNTDVDSDSGNGTCHLKDEIKKRKINHSFQHRLEDNGEYVVNKADENIKHNGYLLNHDDYETVSSESETESKDYIVTNWLWYYVFVLGTALGDEIFYASFIPFWFWNIDGAVGRRVVLVWTIVMYIGQGIKDIVRWPRPACPPVVRLQKKWALEYGMPSTHAMVGVSIPFSVILYTMNRYQYPVFLGVVFAVLWCTVICVSRLYLGMHTVLDIVVGVLLALLLMIPVVPLVDALDYYLLTKEWSPIFLFSIAILLVVFYPSSDRWTPTRGDTTMVVSVCVGVHVGAWMNYQVGILQESSLTPPYAIIWPSYPMMGLGALRTVIGFCCIIATRALCKSASYATICALLRLNSQELKKSQNTIENTQKITVELSYKFITYVLMGFNTVYLLPNVFRLIGIERPTFYTEI</sequence>
<dbReference type="CDD" id="cd03388">
    <property type="entry name" value="PAP2_SPPase1"/>
    <property type="match status" value="1"/>
</dbReference>
<proteinExistence type="inferred from homology"/>
<keyword evidence="5 8" id="KW-1133">Transmembrane helix</keyword>
<dbReference type="GO" id="GO:0006670">
    <property type="term" value="P:sphingosine metabolic process"/>
    <property type="evidence" value="ECO:0007669"/>
    <property type="project" value="TreeGrafter"/>
</dbReference>
<comment type="similarity">
    <text evidence="7">Belongs to the type 2 lipid phosphate phosphatase family.</text>
</comment>
<name>A0AAN9V6W3_9ORTH</name>
<evidence type="ECO:0000256" key="4">
    <source>
        <dbReference type="ARBA" id="ARBA00022824"/>
    </source>
</evidence>
<feature type="transmembrane region" description="Helical" evidence="8">
    <location>
        <begin position="117"/>
        <end position="142"/>
    </location>
</feature>
<feature type="transmembrane region" description="Helical" evidence="8">
    <location>
        <begin position="309"/>
        <end position="327"/>
    </location>
</feature>